<evidence type="ECO:0000256" key="3">
    <source>
        <dbReference type="SAM" id="SignalP"/>
    </source>
</evidence>
<dbReference type="InterPro" id="IPR050555">
    <property type="entry name" value="Bact_Solute-Bind_Prot2"/>
</dbReference>
<comment type="subcellular location">
    <subcellularLocation>
        <location evidence="1">Cell envelope</location>
    </subcellularLocation>
</comment>
<dbReference type="Gene3D" id="3.40.50.2300">
    <property type="match status" value="2"/>
</dbReference>
<dbReference type="InterPro" id="IPR028082">
    <property type="entry name" value="Peripla_BP_I"/>
</dbReference>
<dbReference type="InterPro" id="IPR025997">
    <property type="entry name" value="SBP_2_dom"/>
</dbReference>
<sequence length="379" mass="40316">MTFRTKKIAAVAVAAGLVLGLAACSGGRGGTGNADDSGDANEGALVGIAMPTKVDQRWIQDGDNVVKYLKEAGYETDLEYANNDIPTQAQQIETMITKGAKVLVIASIDGGALGQQLDDAKDAGVKVISYDRLLTGDENVDYYATFDNFKVGVLQANSLLTGLGYLDANGSKTGKKGPWHVELFAGSPDDNNATFFYNGAMSVLQPLIDDGTLEVASGQTKFNQIAIQGWDPATAKQRMDDLLAKSYSTGATKLDGVLSPYDGLSDGIIAALESGGYKVGSDTWPIITGQDAEVASVKQIIAGSQYSTVFKDTRNLAKQAVAMTEALLKDKKPEVNDTKSYDNGKKVVPTYLLPPVVVTNENYQSELIDSGYYTEDDLK</sequence>
<evidence type="ECO:0000259" key="4">
    <source>
        <dbReference type="Pfam" id="PF13407"/>
    </source>
</evidence>
<dbReference type="SUPFAM" id="SSF53822">
    <property type="entry name" value="Periplasmic binding protein-like I"/>
    <property type="match status" value="1"/>
</dbReference>
<dbReference type="NCBIfam" id="NF040907">
    <property type="entry name" value="ChvE"/>
    <property type="match status" value="1"/>
</dbReference>
<dbReference type="PANTHER" id="PTHR30036:SF1">
    <property type="entry name" value="D-XYLOSE-BINDING PERIPLASMIC PROTEIN"/>
    <property type="match status" value="1"/>
</dbReference>
<evidence type="ECO:0000313" key="5">
    <source>
        <dbReference type="EMBL" id="QAY59185.1"/>
    </source>
</evidence>
<dbReference type="OrthoDB" id="9773673at2"/>
<organism evidence="5 6">
    <name type="scientific">Microbacterium protaetiae</name>
    <dbReference type="NCBI Taxonomy" id="2509458"/>
    <lineage>
        <taxon>Bacteria</taxon>
        <taxon>Bacillati</taxon>
        <taxon>Actinomycetota</taxon>
        <taxon>Actinomycetes</taxon>
        <taxon>Micrococcales</taxon>
        <taxon>Microbacteriaceae</taxon>
        <taxon>Microbacterium</taxon>
    </lineage>
</organism>
<dbReference type="KEGG" id="mprt:ET475_03700"/>
<keyword evidence="6" id="KW-1185">Reference proteome</keyword>
<protein>
    <submittedName>
        <fullName evidence="5">Sugar ABC transporter substrate-binding protein</fullName>
    </submittedName>
</protein>
<reference evidence="5 6" key="1">
    <citation type="submission" date="2019-01" db="EMBL/GenBank/DDBJ databases">
        <title>Genome sequencing of strain DFW100M-13.</title>
        <authorList>
            <person name="Heo J."/>
            <person name="Kim S.-J."/>
            <person name="Kim J.-S."/>
            <person name="Hong S.-B."/>
            <person name="Kwon S.-W."/>
        </authorList>
    </citation>
    <scope>NUCLEOTIDE SEQUENCE [LARGE SCALE GENOMIC DNA]</scope>
    <source>
        <strain evidence="5 6">DFW100M-13</strain>
    </source>
</reference>
<dbReference type="PANTHER" id="PTHR30036">
    <property type="entry name" value="D-XYLOSE-BINDING PERIPLASMIC PROTEIN"/>
    <property type="match status" value="1"/>
</dbReference>
<gene>
    <name evidence="5" type="ORF">ET475_03700</name>
</gene>
<keyword evidence="2 3" id="KW-0732">Signal</keyword>
<dbReference type="EMBL" id="CP035494">
    <property type="protein sequence ID" value="QAY59185.1"/>
    <property type="molecule type" value="Genomic_DNA"/>
</dbReference>
<dbReference type="AlphaFoldDB" id="A0A4P6EAR0"/>
<name>A0A4P6EAR0_9MICO</name>
<dbReference type="Pfam" id="PF13407">
    <property type="entry name" value="Peripla_BP_4"/>
    <property type="match status" value="1"/>
</dbReference>
<feature type="domain" description="Periplasmic binding protein" evidence="4">
    <location>
        <begin position="46"/>
        <end position="332"/>
    </location>
</feature>
<dbReference type="GO" id="GO:0030246">
    <property type="term" value="F:carbohydrate binding"/>
    <property type="evidence" value="ECO:0007669"/>
    <property type="project" value="TreeGrafter"/>
</dbReference>
<feature type="chain" id="PRO_5038459714" evidence="3">
    <location>
        <begin position="23"/>
        <end position="379"/>
    </location>
</feature>
<dbReference type="Proteomes" id="UP000293995">
    <property type="component" value="Chromosome"/>
</dbReference>
<accession>A0A4P6EAR0</accession>
<dbReference type="GO" id="GO:0030288">
    <property type="term" value="C:outer membrane-bounded periplasmic space"/>
    <property type="evidence" value="ECO:0007669"/>
    <property type="project" value="TreeGrafter"/>
</dbReference>
<proteinExistence type="predicted"/>
<dbReference type="RefSeq" id="WP_129386139.1">
    <property type="nucleotide sequence ID" value="NZ_CP035494.1"/>
</dbReference>
<feature type="signal peptide" evidence="3">
    <location>
        <begin position="1"/>
        <end position="22"/>
    </location>
</feature>
<evidence type="ECO:0000256" key="1">
    <source>
        <dbReference type="ARBA" id="ARBA00004196"/>
    </source>
</evidence>
<evidence type="ECO:0000313" key="6">
    <source>
        <dbReference type="Proteomes" id="UP000293995"/>
    </source>
</evidence>
<dbReference type="PROSITE" id="PS51257">
    <property type="entry name" value="PROKAR_LIPOPROTEIN"/>
    <property type="match status" value="1"/>
</dbReference>
<evidence type="ECO:0000256" key="2">
    <source>
        <dbReference type="ARBA" id="ARBA00022729"/>
    </source>
</evidence>
<dbReference type="InterPro" id="IPR049784">
    <property type="entry name" value="ChvE-like"/>
</dbReference>
<dbReference type="CDD" id="cd19994">
    <property type="entry name" value="PBP1_ChvE"/>
    <property type="match status" value="1"/>
</dbReference>